<accession>A0ABV9A134</accession>
<proteinExistence type="predicted"/>
<protein>
    <recommendedName>
        <fullName evidence="3">4,5-dihydroxyphthalate decarboxylase</fullName>
    </recommendedName>
</protein>
<reference evidence="2" key="1">
    <citation type="journal article" date="2019" name="Int. J. Syst. Evol. Microbiol.">
        <title>The Global Catalogue of Microorganisms (GCM) 10K type strain sequencing project: providing services to taxonomists for standard genome sequencing and annotation.</title>
        <authorList>
            <consortium name="The Broad Institute Genomics Platform"/>
            <consortium name="The Broad Institute Genome Sequencing Center for Infectious Disease"/>
            <person name="Wu L."/>
            <person name="Ma J."/>
        </authorList>
    </citation>
    <scope>NUCLEOTIDE SEQUENCE [LARGE SCALE GENOMIC DNA]</scope>
    <source>
        <strain evidence="2">CGMCC 4.7357</strain>
    </source>
</reference>
<dbReference type="Proteomes" id="UP001595997">
    <property type="component" value="Unassembled WGS sequence"/>
</dbReference>
<comment type="caution">
    <text evidence="1">The sequence shown here is derived from an EMBL/GenBank/DDBJ whole genome shotgun (WGS) entry which is preliminary data.</text>
</comment>
<gene>
    <name evidence="1" type="ORF">ACFPA8_05925</name>
</gene>
<dbReference type="Gene3D" id="3.40.190.10">
    <property type="entry name" value="Periplasmic binding protein-like II"/>
    <property type="match status" value="1"/>
</dbReference>
<evidence type="ECO:0000313" key="2">
    <source>
        <dbReference type="Proteomes" id="UP001595997"/>
    </source>
</evidence>
<dbReference type="EMBL" id="JBHSFH010000004">
    <property type="protein sequence ID" value="MFC4493672.1"/>
    <property type="molecule type" value="Genomic_DNA"/>
</dbReference>
<keyword evidence="2" id="KW-1185">Reference proteome</keyword>
<sequence length="331" mass="36490">MSRTALRLALRDWDHLVPLAAGRVGTPDFDLRIDSRDTTPDVLAEPGLDGGETSFSRYVQARAAGDDRLVGLPAFVMRGFRHRCVLVRSDSPRTALAELAGARVGLTGWPDSGNTWTRSLLRAEGVELAGVDWRVGPLVPGESGKERLGPRRPPPNVSVLHEGESLVDELAAGRLDAVLTPFMPPELFTRDSRFRHLLADHAAAERAYWEQHGFVPGIHLVTLRRETVDAAPELPGVLLAALEKSKRHWVARRRLLADTTPWLLRELTESAQLFGDDWMPYGTERNAGMIRTFCTELHQQGIWPDPIDPGVLFPDPALAAPAVQPEALTAR</sequence>
<evidence type="ECO:0000313" key="1">
    <source>
        <dbReference type="EMBL" id="MFC4493672.1"/>
    </source>
</evidence>
<organism evidence="1 2">
    <name type="scientific">Streptomyces ovatisporus</name>
    <dbReference type="NCBI Taxonomy" id="1128682"/>
    <lineage>
        <taxon>Bacteria</taxon>
        <taxon>Bacillati</taxon>
        <taxon>Actinomycetota</taxon>
        <taxon>Actinomycetes</taxon>
        <taxon>Kitasatosporales</taxon>
        <taxon>Streptomycetaceae</taxon>
        <taxon>Streptomyces</taxon>
    </lineage>
</organism>
<name>A0ABV9A134_9ACTN</name>
<dbReference type="SUPFAM" id="SSF53850">
    <property type="entry name" value="Periplasmic binding protein-like II"/>
    <property type="match status" value="1"/>
</dbReference>
<evidence type="ECO:0008006" key="3">
    <source>
        <dbReference type="Google" id="ProtNLM"/>
    </source>
</evidence>
<dbReference type="RefSeq" id="WP_386443348.1">
    <property type="nucleotide sequence ID" value="NZ_JBHSFH010000004.1"/>
</dbReference>